<feature type="compositionally biased region" description="Acidic residues" evidence="13">
    <location>
        <begin position="235"/>
        <end position="248"/>
    </location>
</feature>
<keyword evidence="6" id="KW-0945">Host-virus interaction</keyword>
<comment type="similarity">
    <text evidence="3">Belongs to the PPP1R15 family.</text>
</comment>
<dbReference type="GO" id="GO:0051246">
    <property type="term" value="P:regulation of protein metabolic process"/>
    <property type="evidence" value="ECO:0007669"/>
    <property type="project" value="UniProtKB-ARBA"/>
</dbReference>
<dbReference type="GO" id="GO:0000164">
    <property type="term" value="C:protein phosphatase type 1 complex"/>
    <property type="evidence" value="ECO:0007669"/>
    <property type="project" value="TreeGrafter"/>
</dbReference>
<evidence type="ECO:0000256" key="3">
    <source>
        <dbReference type="ARBA" id="ARBA00010161"/>
    </source>
</evidence>
<evidence type="ECO:0000256" key="9">
    <source>
        <dbReference type="ARBA" id="ARBA00022921"/>
    </source>
</evidence>
<evidence type="ECO:0000256" key="10">
    <source>
        <dbReference type="ARBA" id="ARBA00023258"/>
    </source>
</evidence>
<evidence type="ECO:0000256" key="4">
    <source>
        <dbReference type="ARBA" id="ARBA00011204"/>
    </source>
</evidence>
<feature type="region of interest" description="Disordered" evidence="13">
    <location>
        <begin position="160"/>
        <end position="187"/>
    </location>
</feature>
<dbReference type="InterPro" id="IPR019523">
    <property type="entry name" value="Prot_Pase1_reg-su15A/B_C"/>
</dbReference>
<dbReference type="GO" id="GO:0019888">
    <property type="term" value="F:protein phosphatase regulator activity"/>
    <property type="evidence" value="ECO:0007669"/>
    <property type="project" value="TreeGrafter"/>
</dbReference>
<evidence type="ECO:0000256" key="7">
    <source>
        <dbReference type="ARBA" id="ARBA00022632"/>
    </source>
</evidence>
<dbReference type="InterPro" id="IPR051254">
    <property type="entry name" value="PPP1R15"/>
</dbReference>
<name>A0A034WW97_BACDO</name>
<keyword evidence="11" id="KW-0899">Viral immunoevasion</keyword>
<dbReference type="OrthoDB" id="5581181at2759"/>
<keyword evidence="8" id="KW-1114">Inhibition of host interferon signaling pathway by virus</keyword>
<feature type="compositionally biased region" description="Basic and acidic residues" evidence="13">
    <location>
        <begin position="169"/>
        <end position="186"/>
    </location>
</feature>
<evidence type="ECO:0000256" key="5">
    <source>
        <dbReference type="ARBA" id="ARBA00019072"/>
    </source>
</evidence>
<accession>A0A034WW97</accession>
<keyword evidence="10" id="KW-0922">Interferon antiviral system evasion</keyword>
<comment type="function">
    <text evidence="1">Interacts with the host phosphatase PP1 catalytic subunit (PPP1CB) and recruits it to dephosphorylate EIF2S1/eIF2alpha and therefore restores the host translation that has been shut-down by the host. Also inhibits the EIF2S1/eIF2alpha-ATF4-DDIT3/CHOP pathway.</text>
</comment>
<comment type="similarity">
    <text evidence="2">Belongs to the asfivirus DP71L family.</text>
</comment>
<dbReference type="PANTHER" id="PTHR16489">
    <property type="entry name" value="GH11727P"/>
    <property type="match status" value="1"/>
</dbReference>
<feature type="domain" description="Protein phosphatase 1 regulatory subunit 15A/B C-terminal" evidence="14">
    <location>
        <begin position="299"/>
        <end position="340"/>
    </location>
</feature>
<dbReference type="GO" id="GO:0034976">
    <property type="term" value="P:response to endoplasmic reticulum stress"/>
    <property type="evidence" value="ECO:0007669"/>
    <property type="project" value="TreeGrafter"/>
</dbReference>
<evidence type="ECO:0000256" key="13">
    <source>
        <dbReference type="SAM" id="MobiDB-lite"/>
    </source>
</evidence>
<evidence type="ECO:0000259" key="14">
    <source>
        <dbReference type="Pfam" id="PF10488"/>
    </source>
</evidence>
<gene>
    <name evidence="15" type="primary">PR15A</name>
</gene>
<organism evidence="15">
    <name type="scientific">Bactrocera dorsalis</name>
    <name type="common">Oriental fruit fly</name>
    <name type="synonym">Dacus dorsalis</name>
    <dbReference type="NCBI Taxonomy" id="27457"/>
    <lineage>
        <taxon>Eukaryota</taxon>
        <taxon>Metazoa</taxon>
        <taxon>Ecdysozoa</taxon>
        <taxon>Arthropoda</taxon>
        <taxon>Hexapoda</taxon>
        <taxon>Insecta</taxon>
        <taxon>Pterygota</taxon>
        <taxon>Neoptera</taxon>
        <taxon>Endopterygota</taxon>
        <taxon>Diptera</taxon>
        <taxon>Brachycera</taxon>
        <taxon>Muscomorpha</taxon>
        <taxon>Tephritoidea</taxon>
        <taxon>Tephritidae</taxon>
        <taxon>Bactrocera</taxon>
        <taxon>Bactrocera</taxon>
    </lineage>
</organism>
<dbReference type="AlphaFoldDB" id="A0A034WW97"/>
<dbReference type="PANTHER" id="PTHR16489:SF12">
    <property type="entry name" value="GH11727P"/>
    <property type="match status" value="1"/>
</dbReference>
<keyword evidence="9" id="KW-0426">Late protein</keyword>
<evidence type="ECO:0000313" key="15">
    <source>
        <dbReference type="EMBL" id="JAC58632.1"/>
    </source>
</evidence>
<evidence type="ECO:0000256" key="12">
    <source>
        <dbReference type="ARBA" id="ARBA00031298"/>
    </source>
</evidence>
<proteinExistence type="inferred from homology"/>
<keyword evidence="7" id="KW-1090">Inhibition of host innate immune response by virus</keyword>
<feature type="region of interest" description="Disordered" evidence="13">
    <location>
        <begin position="219"/>
        <end position="249"/>
    </location>
</feature>
<dbReference type="Pfam" id="PF10488">
    <property type="entry name" value="PP1c_bdg"/>
    <property type="match status" value="1"/>
</dbReference>
<dbReference type="EMBL" id="GAKP01000320">
    <property type="protein sequence ID" value="JAC58632.1"/>
    <property type="molecule type" value="Transcribed_RNA"/>
</dbReference>
<dbReference type="GO" id="GO:0005783">
    <property type="term" value="C:endoplasmic reticulum"/>
    <property type="evidence" value="ECO:0007669"/>
    <property type="project" value="TreeGrafter"/>
</dbReference>
<dbReference type="GO" id="GO:0039502">
    <property type="term" value="P:symbiont-mediated suppression of host type I interferon-mediated signaling pathway"/>
    <property type="evidence" value="ECO:0007669"/>
    <property type="project" value="UniProtKB-KW"/>
</dbReference>
<evidence type="ECO:0000256" key="11">
    <source>
        <dbReference type="ARBA" id="ARBA00023280"/>
    </source>
</evidence>
<evidence type="ECO:0000256" key="1">
    <source>
        <dbReference type="ARBA" id="ARBA00003756"/>
    </source>
</evidence>
<feature type="compositionally biased region" description="Polar residues" evidence="13">
    <location>
        <begin position="224"/>
        <end position="233"/>
    </location>
</feature>
<evidence type="ECO:0000256" key="2">
    <source>
        <dbReference type="ARBA" id="ARBA00007512"/>
    </source>
</evidence>
<reference evidence="15" key="1">
    <citation type="journal article" date="2014" name="BMC Genomics">
        <title>Characterizing the developmental transcriptome of the oriental fruit fly, Bactrocera dorsalis (Diptera: Tephritidae) through comparative genomic analysis with Drosophila melanogaster utilizing modENCODE datasets.</title>
        <authorList>
            <person name="Geib S.M."/>
            <person name="Calla B."/>
            <person name="Hall B."/>
            <person name="Hou S."/>
            <person name="Manoukis N.C."/>
        </authorList>
    </citation>
    <scope>NUCLEOTIDE SEQUENCE</scope>
    <source>
        <strain evidence="15">Punador</strain>
    </source>
</reference>
<evidence type="ECO:0000256" key="6">
    <source>
        <dbReference type="ARBA" id="ARBA00022581"/>
    </source>
</evidence>
<protein>
    <recommendedName>
        <fullName evidence="5">Protein DP71L</fullName>
    </recommendedName>
    <alternativeName>
        <fullName evidence="12">MyD116 homolog</fullName>
    </alternativeName>
</protein>
<evidence type="ECO:0000256" key="8">
    <source>
        <dbReference type="ARBA" id="ARBA00022830"/>
    </source>
</evidence>
<comment type="subunit">
    <text evidence="4">Interacts (via C-terminus) with host PPP1CB.</text>
</comment>
<sequence>MIIRHMFESNNIFSAHLSWVYKAFEFVHLKNKSVIFNTVICVFNEVKANICVNNVLALNISGVNFCKNVNLSHNLDRKSLFIWSNCNLCSLSTVSKLNFIKMSLKSFSYTCDTVANCEVPAQSAIRVNIKSPFKEPVAQNLLAQLISGLSMPICKDMNKIPNNKPMETTTRENERIPEDGNDKVKDSAFNTHPINLGCSYWKQRQRTLSEHSDDVYFLEDDASNTENPEQYSTYYDDDDEEDSEDDECSSNISFGCNAEKLNDSVKSHTTKPPESSKRVRFNLNPEIHVMYAWSYAYRSARKGHWESLARDRDRFRKRIENTSKFINPILTPEHRSFIYNTRIDKNM</sequence>